<dbReference type="EMBL" id="CAJNYU010000955">
    <property type="protein sequence ID" value="CAF3400069.1"/>
    <property type="molecule type" value="Genomic_DNA"/>
</dbReference>
<protein>
    <submittedName>
        <fullName evidence="2">Uncharacterized protein</fullName>
    </submittedName>
</protein>
<evidence type="ECO:0000313" key="6">
    <source>
        <dbReference type="EMBL" id="CAF4537228.1"/>
    </source>
</evidence>
<dbReference type="Proteomes" id="UP000663873">
    <property type="component" value="Unassembled WGS sequence"/>
</dbReference>
<dbReference type="EMBL" id="CAJOBO010000353">
    <property type="protein sequence ID" value="CAF4199904.1"/>
    <property type="molecule type" value="Genomic_DNA"/>
</dbReference>
<dbReference type="Proteomes" id="UP000663851">
    <property type="component" value="Unassembled WGS sequence"/>
</dbReference>
<keyword evidence="7" id="KW-1185">Reference proteome</keyword>
<gene>
    <name evidence="1" type="ORF">FME351_LOCUS8977</name>
    <name evidence="3" type="ORF">HFQ381_LOCUS7404</name>
    <name evidence="5" type="ORF">QYT958_LOCUS4440</name>
    <name evidence="6" type="ORF">TOA249_LOCUS6204</name>
    <name evidence="4" type="ORF">TSG867_LOCUS8266</name>
    <name evidence="2" type="ORF">UJA718_LOCUS4283</name>
</gene>
<dbReference type="AlphaFoldDB" id="A0A819Z7P5"/>
<evidence type="ECO:0000313" key="2">
    <source>
        <dbReference type="EMBL" id="CAF4164472.1"/>
    </source>
</evidence>
<dbReference type="Proteomes" id="UP000663848">
    <property type="component" value="Unassembled WGS sequence"/>
</dbReference>
<evidence type="ECO:0000313" key="4">
    <source>
        <dbReference type="EMBL" id="CAF4331841.1"/>
    </source>
</evidence>
<dbReference type="EMBL" id="CAJOBP010000341">
    <property type="protein sequence ID" value="CAF4164472.1"/>
    <property type="molecule type" value="Genomic_DNA"/>
</dbReference>
<evidence type="ECO:0000313" key="1">
    <source>
        <dbReference type="EMBL" id="CAF3400069.1"/>
    </source>
</evidence>
<proteinExistence type="predicted"/>
<dbReference type="EMBL" id="CAJOBQ010000338">
    <property type="protein sequence ID" value="CAF4331841.1"/>
    <property type="molecule type" value="Genomic_DNA"/>
</dbReference>
<dbReference type="EMBL" id="CAJOBS010000259">
    <property type="protein sequence ID" value="CAF4537228.1"/>
    <property type="molecule type" value="Genomic_DNA"/>
</dbReference>
<organism evidence="2 7">
    <name type="scientific">Rotaria socialis</name>
    <dbReference type="NCBI Taxonomy" id="392032"/>
    <lineage>
        <taxon>Eukaryota</taxon>
        <taxon>Metazoa</taxon>
        <taxon>Spiralia</taxon>
        <taxon>Gnathifera</taxon>
        <taxon>Rotifera</taxon>
        <taxon>Eurotatoria</taxon>
        <taxon>Bdelloidea</taxon>
        <taxon>Philodinida</taxon>
        <taxon>Philodinidae</taxon>
        <taxon>Rotaria</taxon>
    </lineage>
</organism>
<reference evidence="2" key="1">
    <citation type="submission" date="2021-02" db="EMBL/GenBank/DDBJ databases">
        <authorList>
            <person name="Nowell W R."/>
        </authorList>
    </citation>
    <scope>NUCLEOTIDE SEQUENCE</scope>
</reference>
<comment type="caution">
    <text evidence="2">The sequence shown here is derived from an EMBL/GenBank/DDBJ whole genome shotgun (WGS) entry which is preliminary data.</text>
</comment>
<accession>A0A819Z7P5</accession>
<evidence type="ECO:0000313" key="7">
    <source>
        <dbReference type="Proteomes" id="UP000663873"/>
    </source>
</evidence>
<sequence length="119" mass="13951">MTTWINYRVTGHITFKGEQPKFHGDEILHISVRDSLRYDIPCIELGSKTILLYRGQQLPIYYQCYYEPNKAHMKFKELKTIPGGITLSAQIERNDQLLYVNNTDIPLAEYKDIPLVKFE</sequence>
<dbReference type="Proteomes" id="UP000663838">
    <property type="component" value="Unassembled WGS sequence"/>
</dbReference>
<evidence type="ECO:0000313" key="3">
    <source>
        <dbReference type="EMBL" id="CAF4199904.1"/>
    </source>
</evidence>
<dbReference type="Proteomes" id="UP000663862">
    <property type="component" value="Unassembled WGS sequence"/>
</dbReference>
<dbReference type="EMBL" id="CAJOBR010000341">
    <property type="protein sequence ID" value="CAF4498025.1"/>
    <property type="molecule type" value="Genomic_DNA"/>
</dbReference>
<dbReference type="Proteomes" id="UP000663869">
    <property type="component" value="Unassembled WGS sequence"/>
</dbReference>
<evidence type="ECO:0000313" key="5">
    <source>
        <dbReference type="EMBL" id="CAF4498025.1"/>
    </source>
</evidence>
<name>A0A819Z7P5_9BILA</name>